<dbReference type="FunFam" id="3.40.50.1440:FF:000052">
    <property type="entry name" value="Tubulin/FtsZ GTPase"/>
    <property type="match status" value="1"/>
</dbReference>
<keyword evidence="4" id="KW-0132">Cell division</keyword>
<sequence>MMSRSELARASELSALKMVLVGVGGCGNNTVNNVKRYGVRVPTVAVNTDAPTLQRISADIKILIGEGAHKGRGAAGSPELGRQIAEQDMDKILTPLRDKELIMITAGMGGGTGTGAGPTIAEAIKEKFPDKIVIGIVTLPFTSEGPTRIRNAQWGLSRMLDSADMTVVNANDLLKERAGNLPVSQAFREMDKLLVDIIDSIVGLQDIVPQPGLVNIDYSNMEVLVRGSGLGFIGIGRGRSAMEAFRNALAANYSQADIKNAKGAIVYVEGNQSQLVMRELDRIPQMLSSDYNIMSIFWGIKPNWKLYEPKIMLLATGVRSELVDRWLQGGI</sequence>
<keyword evidence="4" id="KW-0963">Cytoplasm</keyword>
<dbReference type="PANTHER" id="PTHR30314">
    <property type="entry name" value="CELL DIVISION PROTEIN FTSZ-RELATED"/>
    <property type="match status" value="1"/>
</dbReference>
<dbReference type="InterPro" id="IPR000158">
    <property type="entry name" value="Cell_div_FtsZ"/>
</dbReference>
<dbReference type="GO" id="GO:0005737">
    <property type="term" value="C:cytoplasm"/>
    <property type="evidence" value="ECO:0007669"/>
    <property type="project" value="UniProtKB-SubCell"/>
</dbReference>
<feature type="binding site" evidence="4">
    <location>
        <begin position="111"/>
        <end position="113"/>
    </location>
    <ligand>
        <name>GTP</name>
        <dbReference type="ChEBI" id="CHEBI:37565"/>
    </ligand>
</feature>
<evidence type="ECO:0000256" key="2">
    <source>
        <dbReference type="ARBA" id="ARBA00022741"/>
    </source>
</evidence>
<dbReference type="InterPro" id="IPR036525">
    <property type="entry name" value="Tubulin/FtsZ_GTPase_sf"/>
</dbReference>
<evidence type="ECO:0000256" key="4">
    <source>
        <dbReference type="HAMAP-Rule" id="MF_00909"/>
    </source>
</evidence>
<dbReference type="GO" id="GO:0051258">
    <property type="term" value="P:protein polymerization"/>
    <property type="evidence" value="ECO:0007669"/>
    <property type="project" value="UniProtKB-UniRule"/>
</dbReference>
<dbReference type="InterPro" id="IPR008280">
    <property type="entry name" value="Tub_FtsZ_C"/>
</dbReference>
<dbReference type="SUPFAM" id="SSF52490">
    <property type="entry name" value="Tubulin nucleotide-binding domain-like"/>
    <property type="match status" value="1"/>
</dbReference>
<proteinExistence type="inferred from homology"/>
<comment type="caution">
    <text evidence="4">Lacks conserved residue(s) required for the propagation of feature annotation.</text>
</comment>
<evidence type="ECO:0000313" key="7">
    <source>
        <dbReference type="Proteomes" id="UP000278149"/>
    </source>
</evidence>
<feature type="binding site" evidence="4">
    <location>
        <position position="144"/>
    </location>
    <ligand>
        <name>GTP</name>
        <dbReference type="ChEBI" id="CHEBI:37565"/>
    </ligand>
</feature>
<feature type="binding site" evidence="4">
    <location>
        <position position="191"/>
    </location>
    <ligand>
        <name>GTP</name>
        <dbReference type="ChEBI" id="CHEBI:37565"/>
    </ligand>
</feature>
<feature type="domain" description="Tubulin/FtsZ GTPase" evidence="5">
    <location>
        <begin position="17"/>
        <end position="212"/>
    </location>
</feature>
<dbReference type="EMBL" id="RCOR01000002">
    <property type="protein sequence ID" value="RSN70880.1"/>
    <property type="molecule type" value="Genomic_DNA"/>
</dbReference>
<dbReference type="Gene3D" id="3.40.50.1440">
    <property type="entry name" value="Tubulin/FtsZ, GTPase domain"/>
    <property type="match status" value="1"/>
</dbReference>
<dbReference type="SUPFAM" id="SSF55307">
    <property type="entry name" value="Tubulin C-terminal domain-like"/>
    <property type="match status" value="1"/>
</dbReference>
<dbReference type="Pfam" id="PF00091">
    <property type="entry name" value="Tubulin"/>
    <property type="match status" value="1"/>
</dbReference>
<evidence type="ECO:0000256" key="1">
    <source>
        <dbReference type="ARBA" id="ARBA00009690"/>
    </source>
</evidence>
<keyword evidence="3 4" id="KW-0342">GTP-binding</keyword>
<reference evidence="6 7" key="1">
    <citation type="submission" date="2018-10" db="EMBL/GenBank/DDBJ databases">
        <title>Co-occurring genomic capacity for anaerobic methane metabolism and dissimilatory sulfite reduction discovered in the Korarchaeota.</title>
        <authorList>
            <person name="Mckay L.J."/>
            <person name="Dlakic M."/>
            <person name="Fields M.W."/>
            <person name="Delmont T.O."/>
            <person name="Eren A.M."/>
            <person name="Jay Z.J."/>
            <person name="Klingelsmith K.B."/>
            <person name="Rusch D.B."/>
            <person name="Inskeep W.P."/>
        </authorList>
    </citation>
    <scope>NUCLEOTIDE SEQUENCE [LARGE SCALE GENOMIC DNA]</scope>
    <source>
        <strain evidence="6 7">WS</strain>
    </source>
</reference>
<dbReference type="GO" id="GO:0005525">
    <property type="term" value="F:GTP binding"/>
    <property type="evidence" value="ECO:0007669"/>
    <property type="project" value="UniProtKB-UniRule"/>
</dbReference>
<dbReference type="PRINTS" id="PR00423">
    <property type="entry name" value="CELLDVISFTSZ"/>
</dbReference>
<comment type="subcellular location">
    <subcellularLocation>
        <location evidence="4">Cytoplasm</location>
    </subcellularLocation>
    <text evidence="4">Assembles at midcell at the inner surface of the cytoplasmic membrane.</text>
</comment>
<organism evidence="6 7">
    <name type="scientific">Candidatus Korarchaeum cryptofilum</name>
    <dbReference type="NCBI Taxonomy" id="498846"/>
    <lineage>
        <taxon>Archaea</taxon>
        <taxon>Thermoproteota</taxon>
        <taxon>Candidatus Korarchaeia</taxon>
        <taxon>Candidatus Korarchaeales</taxon>
        <taxon>Candidatus Korarchaeaceae</taxon>
        <taxon>Candidatus Korarchaeum</taxon>
    </lineage>
</organism>
<dbReference type="SMART" id="SM00864">
    <property type="entry name" value="Tubulin"/>
    <property type="match status" value="1"/>
</dbReference>
<gene>
    <name evidence="4" type="primary">ftsZ</name>
    <name evidence="6" type="ORF">D9Q81_00285</name>
</gene>
<dbReference type="PANTHER" id="PTHR30314:SF3">
    <property type="entry name" value="MITOCHONDRIAL DIVISION PROTEIN FSZA"/>
    <property type="match status" value="1"/>
</dbReference>
<dbReference type="GO" id="GO:0003924">
    <property type="term" value="F:GTPase activity"/>
    <property type="evidence" value="ECO:0007669"/>
    <property type="project" value="UniProtKB-UniRule"/>
</dbReference>
<dbReference type="AlphaFoldDB" id="A0A429GAQ5"/>
<evidence type="ECO:0000313" key="6">
    <source>
        <dbReference type="EMBL" id="RSN70880.1"/>
    </source>
</evidence>
<keyword evidence="4" id="KW-0131">Cell cycle</keyword>
<keyword evidence="4" id="KW-0717">Septation</keyword>
<dbReference type="InterPro" id="IPR045061">
    <property type="entry name" value="FtsZ/CetZ"/>
</dbReference>
<dbReference type="Proteomes" id="UP000278149">
    <property type="component" value="Unassembled WGS sequence"/>
</dbReference>
<dbReference type="HAMAP" id="MF_00909">
    <property type="entry name" value="FtsZ"/>
    <property type="match status" value="1"/>
</dbReference>
<dbReference type="CDD" id="cd02201">
    <property type="entry name" value="FtsZ_type1"/>
    <property type="match status" value="1"/>
</dbReference>
<keyword evidence="2 4" id="KW-0547">Nucleotide-binding</keyword>
<comment type="caution">
    <text evidence="6">The sequence shown here is derived from an EMBL/GenBank/DDBJ whole genome shotgun (WGS) entry which is preliminary data.</text>
</comment>
<dbReference type="RefSeq" id="WP_125740352.1">
    <property type="nucleotide sequence ID" value="NZ_RCOR01000002.1"/>
</dbReference>
<dbReference type="InterPro" id="IPR003008">
    <property type="entry name" value="Tubulin_FtsZ_GTPase"/>
</dbReference>
<protein>
    <recommendedName>
        <fullName evidence="4">Cell division protein FtsZ</fullName>
    </recommendedName>
</protein>
<evidence type="ECO:0000259" key="5">
    <source>
        <dbReference type="SMART" id="SM00864"/>
    </source>
</evidence>
<comment type="subunit">
    <text evidence="4">Homodimer. Polymerizes to form a dynamic ring structure in a strictly GTP-dependent manner. Interacts directly with several other division proteins.</text>
</comment>
<evidence type="ECO:0000256" key="3">
    <source>
        <dbReference type="ARBA" id="ARBA00023134"/>
    </source>
</evidence>
<dbReference type="GO" id="GO:0032153">
    <property type="term" value="C:cell division site"/>
    <property type="evidence" value="ECO:0007669"/>
    <property type="project" value="UniProtKB-UniRule"/>
</dbReference>
<name>A0A429GAQ5_9CREN</name>
<comment type="function">
    <text evidence="4">Essential cell division protein that forms a contractile ring structure (Z ring) at the future cell division site. The regulation of the ring assembly controls the timing and the location of cell division. One of the functions of the FtsZ ring is to recruit other cell division proteins to the septum to produce a new cell wall between the dividing cells. Binds GTP and shows GTPase activity.</text>
</comment>
<accession>A0A429GAQ5</accession>
<feature type="binding site" evidence="4">
    <location>
        <position position="148"/>
    </location>
    <ligand>
        <name>GTP</name>
        <dbReference type="ChEBI" id="CHEBI:37565"/>
    </ligand>
</feature>
<comment type="similarity">
    <text evidence="1 4">Belongs to the FtsZ family.</text>
</comment>
<dbReference type="GO" id="GO:0043093">
    <property type="term" value="P:FtsZ-dependent cytokinesis"/>
    <property type="evidence" value="ECO:0007669"/>
    <property type="project" value="UniProtKB-UniRule"/>
</dbReference>